<dbReference type="GO" id="GO:0005524">
    <property type="term" value="F:ATP binding"/>
    <property type="evidence" value="ECO:0007669"/>
    <property type="project" value="InterPro"/>
</dbReference>
<dbReference type="Pfam" id="PF13304">
    <property type="entry name" value="AAA_21"/>
    <property type="match status" value="1"/>
</dbReference>
<dbReference type="Proteomes" id="UP000051008">
    <property type="component" value="Unassembled WGS sequence"/>
</dbReference>
<accession>A0A0R2A6K8</accession>
<dbReference type="Gene3D" id="3.40.50.300">
    <property type="entry name" value="P-loop containing nucleotide triphosphate hydrolases"/>
    <property type="match status" value="1"/>
</dbReference>
<dbReference type="AlphaFoldDB" id="A0A0R2A6K8"/>
<reference evidence="2 3" key="1">
    <citation type="journal article" date="2015" name="Genome Announc.">
        <title>Expanding the biotechnology potential of lactobacilli through comparative genomics of 213 strains and associated genera.</title>
        <authorList>
            <person name="Sun Z."/>
            <person name="Harris H.M."/>
            <person name="McCann A."/>
            <person name="Guo C."/>
            <person name="Argimon S."/>
            <person name="Zhang W."/>
            <person name="Yang X."/>
            <person name="Jeffery I.B."/>
            <person name="Cooney J.C."/>
            <person name="Kagawa T.F."/>
            <person name="Liu W."/>
            <person name="Song Y."/>
            <person name="Salvetti E."/>
            <person name="Wrobel A."/>
            <person name="Rasinkangas P."/>
            <person name="Parkhill J."/>
            <person name="Rea M.C."/>
            <person name="O'Sullivan O."/>
            <person name="Ritari J."/>
            <person name="Douillard F.P."/>
            <person name="Paul Ross R."/>
            <person name="Yang R."/>
            <person name="Briner A.E."/>
            <person name="Felis G.E."/>
            <person name="de Vos W.M."/>
            <person name="Barrangou R."/>
            <person name="Klaenhammer T.R."/>
            <person name="Caufield P.W."/>
            <person name="Cui Y."/>
            <person name="Zhang H."/>
            <person name="O'Toole P.W."/>
        </authorList>
    </citation>
    <scope>NUCLEOTIDE SEQUENCE [LARGE SCALE GENOMIC DNA]</scope>
    <source>
        <strain evidence="2 3">DSM 20509</strain>
    </source>
</reference>
<dbReference type="OrthoDB" id="9809324at2"/>
<dbReference type="PATRIC" id="fig|1423718.3.peg.1125"/>
<keyword evidence="3" id="KW-1185">Reference proteome</keyword>
<dbReference type="InterPro" id="IPR051396">
    <property type="entry name" value="Bact_Antivir_Def_Nuclease"/>
</dbReference>
<protein>
    <recommendedName>
        <fullName evidence="1">ATPase AAA-type core domain-containing protein</fullName>
    </recommendedName>
</protein>
<feature type="domain" description="ATPase AAA-type core" evidence="1">
    <location>
        <begin position="35"/>
        <end position="303"/>
    </location>
</feature>
<evidence type="ECO:0000259" key="1">
    <source>
        <dbReference type="Pfam" id="PF13304"/>
    </source>
</evidence>
<name>A0A0R2A6K8_9LACO</name>
<gene>
    <name evidence="2" type="ORF">FC14_GL001072</name>
</gene>
<dbReference type="InterPro" id="IPR003959">
    <property type="entry name" value="ATPase_AAA_core"/>
</dbReference>
<evidence type="ECO:0000313" key="3">
    <source>
        <dbReference type="Proteomes" id="UP000051008"/>
    </source>
</evidence>
<comment type="caution">
    <text evidence="2">The sequence shown here is derived from an EMBL/GenBank/DDBJ whole genome shotgun (WGS) entry which is preliminary data.</text>
</comment>
<dbReference type="EMBL" id="AYYP01000071">
    <property type="protein sequence ID" value="KRM63086.1"/>
    <property type="molecule type" value="Genomic_DNA"/>
</dbReference>
<dbReference type="PANTHER" id="PTHR43581">
    <property type="entry name" value="ATP/GTP PHOSPHATASE"/>
    <property type="match status" value="1"/>
</dbReference>
<proteinExistence type="predicted"/>
<dbReference type="SUPFAM" id="SSF52540">
    <property type="entry name" value="P-loop containing nucleoside triphosphate hydrolases"/>
    <property type="match status" value="1"/>
</dbReference>
<sequence length="562" mass="64617">MVSDLNKNKTFIKSMHINQFRALENLTIDIGEKLTLIGGINGVGKSSILGMLAQICSFKVHKELEETEENEKAPNLYRTIYGNSFESDFGNHFKISEKFDTPDKEYKVEFDINDALEELVYKATLQSTSRNRNLRLVLRRTESINSNTSRNVTFPVIYLDLRRLTPFASRKLQYVEVLNDEEKERFKKISNQIFTPIYTTDNPDTLITSNKDNISSTVLSNGNYDIVGASTGEDNLGQIISALLSFVRLKREYNNYKGGLLLIDELDASLFPKAQIGLLEVLRKFSSKYNIQVVFTTHSATIISKMLYFKEQSRLNKANNNDIGINFLNNPTGKIENYGHFSFKEMVASLNVEPLKKASNFKINCYCEDEEAYAFLDSIITKEQKKKLNLMKKITLGGDQLLSLSKAKVPEFSSLSLIILDGDKRNKAKNTKNILFLPSKTPPDQLMFHLLDNEQPDSPYWNIDTSNWNKQIFRNMEVTQNICSNFKYSPNKHSYLPLKNNTGATRDYFKIWFKENKKILKAAKTNPIKKIWKPNNKKIVAKFQEELNKKIDNLYSKNNFLS</sequence>
<dbReference type="PANTHER" id="PTHR43581:SF4">
    <property type="entry name" value="ATP_GTP PHOSPHATASE"/>
    <property type="match status" value="1"/>
</dbReference>
<organism evidence="2 3">
    <name type="scientific">Ligilactobacillus agilis DSM 20509</name>
    <dbReference type="NCBI Taxonomy" id="1423718"/>
    <lineage>
        <taxon>Bacteria</taxon>
        <taxon>Bacillati</taxon>
        <taxon>Bacillota</taxon>
        <taxon>Bacilli</taxon>
        <taxon>Lactobacillales</taxon>
        <taxon>Lactobacillaceae</taxon>
        <taxon>Ligilactobacillus</taxon>
    </lineage>
</organism>
<evidence type="ECO:0000313" key="2">
    <source>
        <dbReference type="EMBL" id="KRM63086.1"/>
    </source>
</evidence>
<dbReference type="InterPro" id="IPR027417">
    <property type="entry name" value="P-loop_NTPase"/>
</dbReference>
<dbReference type="RefSeq" id="WP_056977639.1">
    <property type="nucleotide sequence ID" value="NZ_AYYP01000071.1"/>
</dbReference>
<dbReference type="GO" id="GO:0016887">
    <property type="term" value="F:ATP hydrolysis activity"/>
    <property type="evidence" value="ECO:0007669"/>
    <property type="project" value="InterPro"/>
</dbReference>